<dbReference type="PANTHER" id="PTHR22727">
    <property type="entry name" value="PROTEIN CBG13728"/>
    <property type="match status" value="1"/>
</dbReference>
<dbReference type="AlphaFoldDB" id="J9ELS1"/>
<accession>J9ELS1</accession>
<proteinExistence type="predicted"/>
<name>J9ELS1_WUCBA</name>
<comment type="caution">
    <text evidence="2">The sequence shown here is derived from an EMBL/GenBank/DDBJ whole genome shotgun (WGS) entry which is preliminary data.</text>
</comment>
<evidence type="ECO:0000256" key="1">
    <source>
        <dbReference type="SAM" id="SignalP"/>
    </source>
</evidence>
<gene>
    <name evidence="2" type="ORF">WUBG_05987</name>
</gene>
<dbReference type="EMBL" id="ADBV01002425">
    <property type="protein sequence ID" value="EJW83103.1"/>
    <property type="molecule type" value="Genomic_DNA"/>
</dbReference>
<dbReference type="Proteomes" id="UP000004810">
    <property type="component" value="Unassembled WGS sequence"/>
</dbReference>
<sequence>TILLIIWWIQLFYTFGRKCIPDDFQYEYTECDNNGERWRVAVPKMNNLECNDEVPLPIRGVNCSFTCGAGMYLDIVTQRCQLCPKGTYSLGDGIRYDVFDEIPPNFEVENVNILPERNIDTNMEAIEDCPIRSSFNSYFLNNFRHLTVI</sequence>
<protein>
    <recommendedName>
        <fullName evidence="4">Tyrosine-protein kinase ephrin type A/B receptor-like domain-containing protein</fullName>
    </recommendedName>
</protein>
<evidence type="ECO:0000313" key="2">
    <source>
        <dbReference type="EMBL" id="EJW83103.1"/>
    </source>
</evidence>
<evidence type="ECO:0008006" key="4">
    <source>
        <dbReference type="Google" id="ProtNLM"/>
    </source>
</evidence>
<keyword evidence="1" id="KW-0732">Signal</keyword>
<feature type="chain" id="PRO_5003822594" description="Tyrosine-protein kinase ephrin type A/B receptor-like domain-containing protein" evidence="1">
    <location>
        <begin position="17"/>
        <end position="149"/>
    </location>
</feature>
<organism evidence="2 3">
    <name type="scientific">Wuchereria bancrofti</name>
    <dbReference type="NCBI Taxonomy" id="6293"/>
    <lineage>
        <taxon>Eukaryota</taxon>
        <taxon>Metazoa</taxon>
        <taxon>Ecdysozoa</taxon>
        <taxon>Nematoda</taxon>
        <taxon>Chromadorea</taxon>
        <taxon>Rhabditida</taxon>
        <taxon>Spirurina</taxon>
        <taxon>Spiruromorpha</taxon>
        <taxon>Filarioidea</taxon>
        <taxon>Onchocercidae</taxon>
        <taxon>Wuchereria</taxon>
    </lineage>
</organism>
<reference evidence="3" key="1">
    <citation type="submission" date="2012-08" db="EMBL/GenBank/DDBJ databases">
        <title>The Genome Sequence of Wuchereria bancrofti.</title>
        <authorList>
            <person name="Nutman T.B."/>
            <person name="Fink D.L."/>
            <person name="Russ C."/>
            <person name="Young S."/>
            <person name="Zeng Q."/>
            <person name="Koehrsen M."/>
            <person name="Alvarado L."/>
            <person name="Berlin A."/>
            <person name="Chapman S.B."/>
            <person name="Chen Z."/>
            <person name="Freedman E."/>
            <person name="Gellesch M."/>
            <person name="Goldberg J."/>
            <person name="Griggs A."/>
            <person name="Gujja S."/>
            <person name="Heilman E.R."/>
            <person name="Heiman D."/>
            <person name="Hepburn T."/>
            <person name="Howarth C."/>
            <person name="Jen D."/>
            <person name="Larson L."/>
            <person name="Lewis B."/>
            <person name="Mehta T."/>
            <person name="Park D."/>
            <person name="Pearson M."/>
            <person name="Roberts A."/>
            <person name="Saif S."/>
            <person name="Shea T."/>
            <person name="Shenoy N."/>
            <person name="Sisk P."/>
            <person name="Stolte C."/>
            <person name="Sykes S."/>
            <person name="Walk T."/>
            <person name="White J."/>
            <person name="Yandava C."/>
            <person name="Haas B."/>
            <person name="Henn M.R."/>
            <person name="Nusbaum C."/>
            <person name="Birren B."/>
        </authorList>
    </citation>
    <scope>NUCLEOTIDE SEQUENCE [LARGE SCALE GENOMIC DNA]</scope>
    <source>
        <strain evidence="3">NA</strain>
    </source>
</reference>
<dbReference type="PANTHER" id="PTHR22727:SF15">
    <property type="entry name" value="MRH DOMAIN-CONTAINING PROTEIN"/>
    <property type="match status" value="1"/>
</dbReference>
<feature type="signal peptide" evidence="1">
    <location>
        <begin position="1"/>
        <end position="16"/>
    </location>
</feature>
<feature type="non-terminal residue" evidence="2">
    <location>
        <position position="1"/>
    </location>
</feature>
<dbReference type="InterPro" id="IPR039181">
    <property type="entry name" value="Elapor1/2"/>
</dbReference>
<dbReference type="GO" id="GO:0016020">
    <property type="term" value="C:membrane"/>
    <property type="evidence" value="ECO:0007669"/>
    <property type="project" value="TreeGrafter"/>
</dbReference>
<evidence type="ECO:0000313" key="3">
    <source>
        <dbReference type="Proteomes" id="UP000004810"/>
    </source>
</evidence>